<name>A0ABV2BAG2_9LACO</name>
<proteinExistence type="predicted"/>
<evidence type="ECO:0000313" key="1">
    <source>
        <dbReference type="EMBL" id="MES5149835.1"/>
    </source>
</evidence>
<evidence type="ECO:0000313" key="2">
    <source>
        <dbReference type="Proteomes" id="UP001434419"/>
    </source>
</evidence>
<comment type="caution">
    <text evidence="1">The sequence shown here is derived from an EMBL/GenBank/DDBJ whole genome shotgun (WGS) entry which is preliminary data.</text>
</comment>
<accession>A0ABV2BAG2</accession>
<sequence length="43" mass="4640">MLVNLEPGYFFFKLGLNSFACLDALCVAELLNRSGTTRTVGTG</sequence>
<dbReference type="EMBL" id="JBETVU010000012">
    <property type="protein sequence ID" value="MES5149835.1"/>
    <property type="molecule type" value="Genomic_DNA"/>
</dbReference>
<reference evidence="1" key="1">
    <citation type="submission" date="2024-06" db="EMBL/GenBank/DDBJ databases">
        <title>Vaginal Lactobacillus fatty acid response mechanisms reveal a metabolite-targeted strategy for bacterial vaginosis treatment.</title>
        <authorList>
            <person name="Zhu M."/>
            <person name="Blainey P.C."/>
            <person name="Bloom S.M."/>
            <person name="Kwon D.S."/>
        </authorList>
    </citation>
    <scope>NUCLEOTIDE SEQUENCE</scope>
    <source>
        <strain evidence="1">194_F1_1</strain>
    </source>
</reference>
<dbReference type="Proteomes" id="UP001434419">
    <property type="component" value="Unassembled WGS sequence"/>
</dbReference>
<keyword evidence="2" id="KW-1185">Reference proteome</keyword>
<gene>
    <name evidence="1" type="ORF">ABVC42_07850</name>
</gene>
<protein>
    <submittedName>
        <fullName evidence="1">Uncharacterized protein</fullName>
    </submittedName>
</protein>
<dbReference type="RefSeq" id="WP_005720839.1">
    <property type="nucleotide sequence ID" value="NZ_JABERN010000080.1"/>
</dbReference>
<organism evidence="1 2">
    <name type="scientific">Lactobacillus crispatus</name>
    <dbReference type="NCBI Taxonomy" id="47770"/>
    <lineage>
        <taxon>Bacteria</taxon>
        <taxon>Bacillati</taxon>
        <taxon>Bacillota</taxon>
        <taxon>Bacilli</taxon>
        <taxon>Lactobacillales</taxon>
        <taxon>Lactobacillaceae</taxon>
        <taxon>Lactobacillus</taxon>
    </lineage>
</organism>